<dbReference type="SUPFAM" id="SSF47459">
    <property type="entry name" value="HLH, helix-loop-helix DNA-binding domain"/>
    <property type="match status" value="1"/>
</dbReference>
<dbReference type="PROSITE" id="PS50888">
    <property type="entry name" value="BHLH"/>
    <property type="match status" value="1"/>
</dbReference>
<feature type="compositionally biased region" description="Low complexity" evidence="1">
    <location>
        <begin position="315"/>
        <end position="333"/>
    </location>
</feature>
<gene>
    <name evidence="3" type="ORF">VKT23_008787</name>
</gene>
<dbReference type="SMART" id="SM00353">
    <property type="entry name" value="HLH"/>
    <property type="match status" value="1"/>
</dbReference>
<dbReference type="Pfam" id="PF00010">
    <property type="entry name" value="HLH"/>
    <property type="match status" value="1"/>
</dbReference>
<feature type="region of interest" description="Disordered" evidence="1">
    <location>
        <begin position="305"/>
        <end position="337"/>
    </location>
</feature>
<dbReference type="InterPro" id="IPR036638">
    <property type="entry name" value="HLH_DNA-bd_sf"/>
</dbReference>
<reference evidence="3 4" key="1">
    <citation type="submission" date="2024-01" db="EMBL/GenBank/DDBJ databases">
        <title>A draft genome for the cacao thread blight pathogen Marasmiellus scandens.</title>
        <authorList>
            <person name="Baruah I.K."/>
            <person name="Leung J."/>
            <person name="Bukari Y."/>
            <person name="Amoako-Attah I."/>
            <person name="Meinhardt L.W."/>
            <person name="Bailey B.A."/>
            <person name="Cohen S.P."/>
        </authorList>
    </citation>
    <scope>NUCLEOTIDE SEQUENCE [LARGE SCALE GENOMIC DNA]</scope>
    <source>
        <strain evidence="3 4">GH-19</strain>
    </source>
</reference>
<feature type="compositionally biased region" description="Low complexity" evidence="1">
    <location>
        <begin position="87"/>
        <end position="99"/>
    </location>
</feature>
<feature type="domain" description="BHLH" evidence="2">
    <location>
        <begin position="119"/>
        <end position="211"/>
    </location>
</feature>
<feature type="compositionally biased region" description="Basic and acidic residues" evidence="1">
    <location>
        <begin position="179"/>
        <end position="193"/>
    </location>
</feature>
<evidence type="ECO:0000313" key="4">
    <source>
        <dbReference type="Proteomes" id="UP001498398"/>
    </source>
</evidence>
<accession>A0ABR1JKV3</accession>
<evidence type="ECO:0000256" key="1">
    <source>
        <dbReference type="SAM" id="MobiDB-lite"/>
    </source>
</evidence>
<feature type="compositionally biased region" description="Acidic residues" evidence="1">
    <location>
        <begin position="252"/>
        <end position="261"/>
    </location>
</feature>
<evidence type="ECO:0000313" key="3">
    <source>
        <dbReference type="EMBL" id="KAK7460856.1"/>
    </source>
</evidence>
<dbReference type="Proteomes" id="UP001498398">
    <property type="component" value="Unassembled WGS sequence"/>
</dbReference>
<feature type="region of interest" description="Disordered" evidence="1">
    <location>
        <begin position="146"/>
        <end position="193"/>
    </location>
</feature>
<feature type="compositionally biased region" description="Polar residues" evidence="1">
    <location>
        <begin position="281"/>
        <end position="290"/>
    </location>
</feature>
<proteinExistence type="predicted"/>
<sequence length="525" mass="55788">MQPLQSDDYPCFRSSQSPTLALICSNMPATPSSSTKDLYAASCNPSRRAKVPRRSTSMATTETVTSSSDSHHLPILPKPVQSPPAFDTATDASAASTSAGNSKRGRKPGAMSRSARETQRKLNHSIIEKARRTKINEALSTLRQLIPSDFGSGSSTGRNKSKAADDDEDDDGELDEEYQEGKGKEKSKGKKEEKEFKLEILVRTVAYMQFLIQRVTDMEHELADGVPPAKCRSCQESSGLSTNRKRPRGSDIEVDVVEDNDLTSSSEHRSRRRKVDPPVNPSDSPNTLPSIASWLPSIAIDPSLLPPNAAGSSRSPQANPASKPSSPSLLSSPRFHAYLPSPPASTTFVPSTSYQVPPALSLPDASTLNSIPADANVGKRVVIDAAQNTKTRTSRSLSVTSSSTTVRTPEEESAASLLLQIRHSGTGSTASSPAFGPVSGTVATSTSPVLGFGTMRSPVFGPGAGSGYFSGSGDAFELGGGRREERDRRFISAKPGNNPAGADEGRRLVALTPSSMLGLKAQRDF</sequence>
<feature type="compositionally biased region" description="Acidic residues" evidence="1">
    <location>
        <begin position="165"/>
        <end position="178"/>
    </location>
</feature>
<feature type="region of interest" description="Disordered" evidence="1">
    <location>
        <begin position="225"/>
        <end position="290"/>
    </location>
</feature>
<feature type="compositionally biased region" description="Basic and acidic residues" evidence="1">
    <location>
        <begin position="480"/>
        <end position="490"/>
    </location>
</feature>
<dbReference type="Gene3D" id="4.10.280.10">
    <property type="entry name" value="Helix-loop-helix DNA-binding domain"/>
    <property type="match status" value="1"/>
</dbReference>
<dbReference type="InterPro" id="IPR011598">
    <property type="entry name" value="bHLH_dom"/>
</dbReference>
<feature type="compositionally biased region" description="Basic and acidic residues" evidence="1">
    <location>
        <begin position="114"/>
        <end position="129"/>
    </location>
</feature>
<keyword evidence="4" id="KW-1185">Reference proteome</keyword>
<evidence type="ECO:0000259" key="2">
    <source>
        <dbReference type="PROSITE" id="PS50888"/>
    </source>
</evidence>
<feature type="region of interest" description="Disordered" evidence="1">
    <location>
        <begin position="477"/>
        <end position="506"/>
    </location>
</feature>
<dbReference type="EMBL" id="JBANRG010000014">
    <property type="protein sequence ID" value="KAK7460856.1"/>
    <property type="molecule type" value="Genomic_DNA"/>
</dbReference>
<comment type="caution">
    <text evidence="3">The sequence shown here is derived from an EMBL/GenBank/DDBJ whole genome shotgun (WGS) entry which is preliminary data.</text>
</comment>
<feature type="region of interest" description="Disordered" evidence="1">
    <location>
        <begin position="44"/>
        <end position="129"/>
    </location>
</feature>
<feature type="compositionally biased region" description="Polar residues" evidence="1">
    <location>
        <begin position="54"/>
        <end position="68"/>
    </location>
</feature>
<organism evidence="3 4">
    <name type="scientific">Marasmiellus scandens</name>
    <dbReference type="NCBI Taxonomy" id="2682957"/>
    <lineage>
        <taxon>Eukaryota</taxon>
        <taxon>Fungi</taxon>
        <taxon>Dikarya</taxon>
        <taxon>Basidiomycota</taxon>
        <taxon>Agaricomycotina</taxon>
        <taxon>Agaricomycetes</taxon>
        <taxon>Agaricomycetidae</taxon>
        <taxon>Agaricales</taxon>
        <taxon>Marasmiineae</taxon>
        <taxon>Omphalotaceae</taxon>
        <taxon>Marasmiellus</taxon>
    </lineage>
</organism>
<protein>
    <recommendedName>
        <fullName evidence="2">BHLH domain-containing protein</fullName>
    </recommendedName>
</protein>
<name>A0ABR1JKV3_9AGAR</name>